<name>A0A9P0ZER0_CUSEU</name>
<keyword evidence="3" id="KW-1185">Reference proteome</keyword>
<evidence type="ECO:0000313" key="2">
    <source>
        <dbReference type="EMBL" id="CAH9097481.1"/>
    </source>
</evidence>
<protein>
    <submittedName>
        <fullName evidence="2">Uncharacterized protein</fullName>
    </submittedName>
</protein>
<gene>
    <name evidence="2" type="ORF">CEURO_LOCUS13858</name>
</gene>
<dbReference type="AlphaFoldDB" id="A0A9P0ZER0"/>
<accession>A0A9P0ZER0</accession>
<proteinExistence type="predicted"/>
<organism evidence="2 3">
    <name type="scientific">Cuscuta europaea</name>
    <name type="common">European dodder</name>
    <dbReference type="NCBI Taxonomy" id="41803"/>
    <lineage>
        <taxon>Eukaryota</taxon>
        <taxon>Viridiplantae</taxon>
        <taxon>Streptophyta</taxon>
        <taxon>Embryophyta</taxon>
        <taxon>Tracheophyta</taxon>
        <taxon>Spermatophyta</taxon>
        <taxon>Magnoliopsida</taxon>
        <taxon>eudicotyledons</taxon>
        <taxon>Gunneridae</taxon>
        <taxon>Pentapetalae</taxon>
        <taxon>asterids</taxon>
        <taxon>lamiids</taxon>
        <taxon>Solanales</taxon>
        <taxon>Convolvulaceae</taxon>
        <taxon>Cuscuteae</taxon>
        <taxon>Cuscuta</taxon>
        <taxon>Cuscuta subgen. Cuscuta</taxon>
    </lineage>
</organism>
<sequence length="101" mass="11099">MSFVFLRLCSTRVIERCPPKHRTSFPSVLLPSFSLIKLQMILETLISLCYVSKFRGATDNEKRVTRGNSNSSLADRGDVGINGLGEDSVDSKGSYTPCPAN</sequence>
<evidence type="ECO:0000313" key="3">
    <source>
        <dbReference type="Proteomes" id="UP001152484"/>
    </source>
</evidence>
<dbReference type="Proteomes" id="UP001152484">
    <property type="component" value="Unassembled WGS sequence"/>
</dbReference>
<dbReference type="EMBL" id="CAMAPE010000035">
    <property type="protein sequence ID" value="CAH9097481.1"/>
    <property type="molecule type" value="Genomic_DNA"/>
</dbReference>
<comment type="caution">
    <text evidence="2">The sequence shown here is derived from an EMBL/GenBank/DDBJ whole genome shotgun (WGS) entry which is preliminary data.</text>
</comment>
<feature type="region of interest" description="Disordered" evidence="1">
    <location>
        <begin position="61"/>
        <end position="101"/>
    </location>
</feature>
<reference evidence="2" key="1">
    <citation type="submission" date="2022-07" db="EMBL/GenBank/DDBJ databases">
        <authorList>
            <person name="Macas J."/>
            <person name="Novak P."/>
            <person name="Neumann P."/>
        </authorList>
    </citation>
    <scope>NUCLEOTIDE SEQUENCE</scope>
</reference>
<evidence type="ECO:0000256" key="1">
    <source>
        <dbReference type="SAM" id="MobiDB-lite"/>
    </source>
</evidence>